<organism evidence="1 2">
    <name type="scientific">Rickettsia rickettsii (strain Sheila Smith)</name>
    <dbReference type="NCBI Taxonomy" id="392021"/>
    <lineage>
        <taxon>Bacteria</taxon>
        <taxon>Pseudomonadati</taxon>
        <taxon>Pseudomonadota</taxon>
        <taxon>Alphaproteobacteria</taxon>
        <taxon>Rickettsiales</taxon>
        <taxon>Rickettsiaceae</taxon>
        <taxon>Rickettsieae</taxon>
        <taxon>Rickettsia</taxon>
        <taxon>spotted fever group</taxon>
    </lineage>
</organism>
<dbReference type="EMBL" id="CP000848">
    <property type="protein sequence ID" value="ABV76317.1"/>
    <property type="molecule type" value="Genomic_DNA"/>
</dbReference>
<name>A0A0H3AUW5_RICRS</name>
<dbReference type="RefSeq" id="WP_012150894.1">
    <property type="nucleotide sequence ID" value="NC_009882.1"/>
</dbReference>
<dbReference type="Proteomes" id="UP000006832">
    <property type="component" value="Chromosome"/>
</dbReference>
<gene>
    <name evidence="1" type="ordered locus">A1G_04015</name>
</gene>
<reference evidence="2" key="1">
    <citation type="submission" date="2007-09" db="EMBL/GenBank/DDBJ databases">
        <title>Complete genome sequence of Rickettsia rickettsii.</title>
        <authorList>
            <person name="Madan A."/>
            <person name="Fahey J."/>
            <person name="Helton E."/>
            <person name="Ketteman M."/>
            <person name="Madan A."/>
            <person name="Rodrigues S."/>
            <person name="Sanchez A."/>
            <person name="Dasch G."/>
            <person name="Eremeeva M."/>
        </authorList>
    </citation>
    <scope>NUCLEOTIDE SEQUENCE [LARGE SCALE GENOMIC DNA]</scope>
    <source>
        <strain evidence="2">Sheila Smith</strain>
    </source>
</reference>
<protein>
    <submittedName>
        <fullName evidence="1">Uncharacterized protein</fullName>
    </submittedName>
</protein>
<evidence type="ECO:0000313" key="1">
    <source>
        <dbReference type="EMBL" id="ABV76317.1"/>
    </source>
</evidence>
<dbReference type="HOGENOM" id="CLU_185923_0_0_5"/>
<accession>A0A0H3AUW5</accession>
<evidence type="ECO:0000313" key="2">
    <source>
        <dbReference type="Proteomes" id="UP000006832"/>
    </source>
</evidence>
<sequence length="107" mass="12389">MFRGNHIRIFGAGYWRKGKRIYEQEIKYTDGEVGEVKIVKDFLPHPRELLLKGDSVKVTMSLSKESVEFFKSEAATAHVPYQKMIRILLENILSTIKQIKGYNTTIN</sequence>
<dbReference type="GeneID" id="79937435"/>
<dbReference type="KEGG" id="rri:A1G_04015"/>
<proteinExistence type="predicted"/>
<dbReference type="AlphaFoldDB" id="A0A0H3AUW5"/>